<keyword evidence="1 4" id="KW-0560">Oxidoreductase</keyword>
<dbReference type="EMBL" id="NOZQ01000029">
    <property type="protein sequence ID" value="OYD17199.1"/>
    <property type="molecule type" value="Genomic_DNA"/>
</dbReference>
<dbReference type="Gene3D" id="3.40.50.920">
    <property type="match status" value="1"/>
</dbReference>
<dbReference type="PANTHER" id="PTHR43088">
    <property type="entry name" value="SUBUNIT OF PYRUVATE:FLAVODOXIN OXIDOREDUCTASE-RELATED"/>
    <property type="match status" value="1"/>
</dbReference>
<evidence type="ECO:0000259" key="3">
    <source>
        <dbReference type="Pfam" id="PF17147"/>
    </source>
</evidence>
<dbReference type="Gene3D" id="3.40.50.970">
    <property type="match status" value="1"/>
</dbReference>
<dbReference type="Pfam" id="PF17147">
    <property type="entry name" value="PFOR_II"/>
    <property type="match status" value="1"/>
</dbReference>
<accession>A0A235BYG8</accession>
<organism evidence="4 5">
    <name type="scientific">candidate division WOR-3 bacterium JGI_Cruoil_03_44_89</name>
    <dbReference type="NCBI Taxonomy" id="1973748"/>
    <lineage>
        <taxon>Bacteria</taxon>
        <taxon>Bacteria division WOR-3</taxon>
    </lineage>
</organism>
<comment type="caution">
    <text evidence="4">The sequence shown here is derived from an EMBL/GenBank/DDBJ whole genome shotgun (WGS) entry which is preliminary data.</text>
</comment>
<dbReference type="CDD" id="cd07034">
    <property type="entry name" value="TPP_PYR_PFOR_IOR-alpha_like"/>
    <property type="match status" value="1"/>
</dbReference>
<dbReference type="NCBIfam" id="NF006412">
    <property type="entry name" value="PRK08659.1"/>
    <property type="match status" value="1"/>
</dbReference>
<dbReference type="InterPro" id="IPR002880">
    <property type="entry name" value="Pyrv_Fd/Flavodoxin_OxRdtase_N"/>
</dbReference>
<protein>
    <submittedName>
        <fullName evidence="4">2-oxoglutarate synthase subunit alpha</fullName>
        <ecNumber evidence="4">1.2.7.3</ecNumber>
    </submittedName>
</protein>
<dbReference type="Proteomes" id="UP000215215">
    <property type="component" value="Unassembled WGS sequence"/>
</dbReference>
<dbReference type="PANTHER" id="PTHR43088:SF1">
    <property type="entry name" value="SUBUNIT OF PYRUVATE:FLAVODOXIN OXIDOREDUCTASE"/>
    <property type="match status" value="1"/>
</dbReference>
<dbReference type="SUPFAM" id="SSF52518">
    <property type="entry name" value="Thiamin diphosphate-binding fold (THDP-binding)"/>
    <property type="match status" value="1"/>
</dbReference>
<dbReference type="AlphaFoldDB" id="A0A235BYG8"/>
<dbReference type="FunFam" id="3.40.50.970:FF:000022">
    <property type="entry name" value="2-oxoglutarate ferredoxin oxidoreductase alpha subunit"/>
    <property type="match status" value="1"/>
</dbReference>
<evidence type="ECO:0000259" key="2">
    <source>
        <dbReference type="Pfam" id="PF01855"/>
    </source>
</evidence>
<gene>
    <name evidence="4" type="ORF">CH333_01685</name>
</gene>
<dbReference type="InterPro" id="IPR029061">
    <property type="entry name" value="THDP-binding"/>
</dbReference>
<feature type="domain" description="Pyruvate:ferredoxin oxidoreductase core" evidence="3">
    <location>
        <begin position="267"/>
        <end position="359"/>
    </location>
</feature>
<proteinExistence type="predicted"/>
<dbReference type="SUPFAM" id="SSF52922">
    <property type="entry name" value="TK C-terminal domain-like"/>
    <property type="match status" value="1"/>
</dbReference>
<dbReference type="Pfam" id="PF01855">
    <property type="entry name" value="POR_N"/>
    <property type="match status" value="1"/>
</dbReference>
<reference evidence="4 5" key="1">
    <citation type="submission" date="2017-07" db="EMBL/GenBank/DDBJ databases">
        <title>Recovery of genomes from metagenomes via a dereplication, aggregation, and scoring strategy.</title>
        <authorList>
            <person name="Sieber C.M."/>
            <person name="Probst A.J."/>
            <person name="Sharrar A."/>
            <person name="Thomas B.C."/>
            <person name="Hess M."/>
            <person name="Tringe S.G."/>
            <person name="Banfield J.F."/>
        </authorList>
    </citation>
    <scope>NUCLEOTIDE SEQUENCE [LARGE SCALE GENOMIC DNA]</scope>
    <source>
        <strain evidence="4">JGI_Cruoil_03_44_89</strain>
    </source>
</reference>
<dbReference type="EC" id="1.2.7.3" evidence="4"/>
<evidence type="ECO:0000313" key="4">
    <source>
        <dbReference type="EMBL" id="OYD17199.1"/>
    </source>
</evidence>
<name>A0A235BYG8_UNCW3</name>
<sequence>MSLLLSGNEAIVEGALASGCRFFGSYPITPSSDIAELMSLRLPILGGKFIQMEDEIASLGVCLGASLTGLKSMTATSGPGISLMQEHIGFAAMGEIPCVIINVQRGGPSTGLPTYPSQGDVMQARWGTHGDHPIIVLAPSSVRECYFLTIRAFNYAEKYRTPVILLSDEILAHLREKVELDENVEIINRDFPKASPQEYLPFDSSYDVPPLAPYGSGYRFHITGLMHDETGFPTADSEQVQRLQARLARKIREEDVRDVDARFMNDARICIFSYGSTSRSGLRVVNELRRRGEKVGLLRPTTLWPFPYEEVKRLSRKVDVIYVCEMNLGQIVGEVERAAECNVGFIGKADGTIITPEEILCKIYQ</sequence>
<evidence type="ECO:0000256" key="1">
    <source>
        <dbReference type="ARBA" id="ARBA00023002"/>
    </source>
</evidence>
<dbReference type="InterPro" id="IPR009014">
    <property type="entry name" value="Transketo_C/PFOR_II"/>
</dbReference>
<dbReference type="InterPro" id="IPR033412">
    <property type="entry name" value="PFOR_II"/>
</dbReference>
<dbReference type="InterPro" id="IPR052368">
    <property type="entry name" value="2-oxoacid_oxidoreductase"/>
</dbReference>
<evidence type="ECO:0000313" key="5">
    <source>
        <dbReference type="Proteomes" id="UP000215215"/>
    </source>
</evidence>
<feature type="domain" description="Pyruvate flavodoxin/ferredoxin oxidoreductase pyrimidine binding" evidence="2">
    <location>
        <begin position="13"/>
        <end position="240"/>
    </location>
</feature>
<dbReference type="GO" id="GO:0047553">
    <property type="term" value="F:2-oxoglutarate synthase activity"/>
    <property type="evidence" value="ECO:0007669"/>
    <property type="project" value="UniProtKB-EC"/>
</dbReference>